<dbReference type="EMBL" id="JACOOZ010000001">
    <property type="protein sequence ID" value="MBC5666712.1"/>
    <property type="molecule type" value="Genomic_DNA"/>
</dbReference>
<evidence type="ECO:0000313" key="3">
    <source>
        <dbReference type="Proteomes" id="UP000597877"/>
    </source>
</evidence>
<organism evidence="2 3">
    <name type="scientific">Eubacterium segne</name>
    <dbReference type="NCBI Taxonomy" id="2763045"/>
    <lineage>
        <taxon>Bacteria</taxon>
        <taxon>Bacillati</taxon>
        <taxon>Bacillota</taxon>
        <taxon>Clostridia</taxon>
        <taxon>Eubacteriales</taxon>
        <taxon>Eubacteriaceae</taxon>
        <taxon>Eubacterium</taxon>
    </lineage>
</organism>
<gene>
    <name evidence="2" type="ORF">H8S00_01710</name>
</gene>
<feature type="region of interest" description="Disordered" evidence="1">
    <location>
        <begin position="312"/>
        <end position="338"/>
    </location>
</feature>
<dbReference type="RefSeq" id="WP_186839855.1">
    <property type="nucleotide sequence ID" value="NZ_JACOOZ010000001.1"/>
</dbReference>
<accession>A0ABR7EZE5</accession>
<evidence type="ECO:0000313" key="2">
    <source>
        <dbReference type="EMBL" id="MBC5666712.1"/>
    </source>
</evidence>
<proteinExistence type="predicted"/>
<name>A0ABR7EZE5_9FIRM</name>
<reference evidence="2 3" key="1">
    <citation type="submission" date="2020-08" db="EMBL/GenBank/DDBJ databases">
        <title>Genome public.</title>
        <authorList>
            <person name="Liu C."/>
            <person name="Sun Q."/>
        </authorList>
    </citation>
    <scope>NUCLEOTIDE SEQUENCE [LARGE SCALE GENOMIC DNA]</scope>
    <source>
        <strain evidence="2 3">BX4</strain>
    </source>
</reference>
<sequence length="338" mass="39068">MAPGKDKMNEIKDAVSSYIKKHDITDMAKMYLVWFGFKNQLPEKVIELYANNDNTAEVAEARYMAAMLSFSEEQIIQVSGYPDIKRVFSHDISDKLETINDKLKIISDNKPDESSEEIKNSMKKLNGDADNIRNVMSSCVDNLAQLSETVKKLLESTQSQNIMSLQDNPELKEYIKNQFNDMRKIILSDTQSRKSFFRKREKKDDVVKQSDEVKDNVNDKYDERISIEKYNEIVERLNTEGREVTVADFLNLLRTGVFNKKQANVITKAIKNQLSIAEITEIARPEQSAEVMEEMLSFILATKEGMERQATRQAKIRVSNRRKQIQKTDNDEVDDYSF</sequence>
<keyword evidence="3" id="KW-1185">Reference proteome</keyword>
<feature type="compositionally biased region" description="Basic residues" evidence="1">
    <location>
        <begin position="314"/>
        <end position="325"/>
    </location>
</feature>
<evidence type="ECO:0000256" key="1">
    <source>
        <dbReference type="SAM" id="MobiDB-lite"/>
    </source>
</evidence>
<protein>
    <submittedName>
        <fullName evidence="2">Uncharacterized protein</fullName>
    </submittedName>
</protein>
<dbReference type="Proteomes" id="UP000597877">
    <property type="component" value="Unassembled WGS sequence"/>
</dbReference>
<comment type="caution">
    <text evidence="2">The sequence shown here is derived from an EMBL/GenBank/DDBJ whole genome shotgun (WGS) entry which is preliminary data.</text>
</comment>